<dbReference type="Pfam" id="PF13416">
    <property type="entry name" value="SBP_bac_8"/>
    <property type="match status" value="1"/>
</dbReference>
<dbReference type="EMBL" id="FOKA01000001">
    <property type="protein sequence ID" value="SFA75206.1"/>
    <property type="molecule type" value="Genomic_DNA"/>
</dbReference>
<keyword evidence="3" id="KW-0732">Signal</keyword>
<dbReference type="CDD" id="cd13590">
    <property type="entry name" value="PBP2_PotD_PotF_like"/>
    <property type="match status" value="1"/>
</dbReference>
<comment type="subcellular location">
    <subcellularLocation>
        <location evidence="1">Periplasm</location>
    </subcellularLocation>
</comment>
<dbReference type="PANTHER" id="PTHR30222:SF17">
    <property type="entry name" value="SPERMIDINE_PUTRESCINE-BINDING PERIPLASMIC PROTEIN"/>
    <property type="match status" value="1"/>
</dbReference>
<dbReference type="RefSeq" id="WP_090030149.1">
    <property type="nucleotide sequence ID" value="NZ_BONM01000003.1"/>
</dbReference>
<dbReference type="Gene3D" id="3.40.190.10">
    <property type="entry name" value="Periplasmic binding protein-like II"/>
    <property type="match status" value="2"/>
</dbReference>
<dbReference type="STRING" id="988821.SAMN05421867_101370"/>
<accession>A0A1I0VI24</accession>
<evidence type="ECO:0000256" key="2">
    <source>
        <dbReference type="ARBA" id="ARBA00022448"/>
    </source>
</evidence>
<keyword evidence="4" id="KW-0574">Periplasm</keyword>
<proteinExistence type="predicted"/>
<dbReference type="PANTHER" id="PTHR30222">
    <property type="entry name" value="SPERMIDINE/PUTRESCINE-BINDING PERIPLASMIC PROTEIN"/>
    <property type="match status" value="1"/>
</dbReference>
<keyword evidence="6" id="KW-1185">Reference proteome</keyword>
<gene>
    <name evidence="5" type="ORF">SAMN05421867_101370</name>
</gene>
<dbReference type="InterPro" id="IPR006059">
    <property type="entry name" value="SBP"/>
</dbReference>
<dbReference type="SUPFAM" id="SSF53850">
    <property type="entry name" value="Periplasmic binding protein-like II"/>
    <property type="match status" value="1"/>
</dbReference>
<dbReference type="InterPro" id="IPR006311">
    <property type="entry name" value="TAT_signal"/>
</dbReference>
<evidence type="ECO:0000256" key="3">
    <source>
        <dbReference type="ARBA" id="ARBA00022729"/>
    </source>
</evidence>
<evidence type="ECO:0000313" key="6">
    <source>
        <dbReference type="Proteomes" id="UP000199012"/>
    </source>
</evidence>
<dbReference type="OrthoDB" id="9813777at2"/>
<dbReference type="Proteomes" id="UP000199012">
    <property type="component" value="Unassembled WGS sequence"/>
</dbReference>
<sequence>MPRPLPPGTDPVVAALVAHGRRAARARRAASAGLSRRQFLLGAAGTAGTAALLAACGTGGGTPGAGGTSGGGGGAGDALRWANWTLYLDQDDAGGYPTLQAFTEQSGIEVEYSEDVDDNDTFYGKVQGQLANGQDIGYDLVTLTDWMAARWIRMGYAQTLDREAMPNTANILPGLADVDFDPGRTHSLTWQSGFGGLAWDTEKVPGGMATVSDLWNPEYRGRIEVLSEMRDTIGLIMAEQGVDIAGPDWGDAEFGAALEVLREQIANGQIRQVRGNSYAQDLVSGDAVAVIGWSGDVTALNFENDGRFGFAIPESGGTLWSDNLLVPTPSSRVEDAQTLIDHYYDPVVAAQVAAYVNYITPVQGAQEAMADVDPSLVEEQLIFPDEATLSQVKVFRTLTPEEEERYNRDFLDVIGA</sequence>
<name>A0A1I0VI24_9CELL</name>
<dbReference type="PRINTS" id="PR00909">
    <property type="entry name" value="SPERMDNBNDNG"/>
</dbReference>
<evidence type="ECO:0000256" key="1">
    <source>
        <dbReference type="ARBA" id="ARBA00004418"/>
    </source>
</evidence>
<dbReference type="PROSITE" id="PS51318">
    <property type="entry name" value="TAT"/>
    <property type="match status" value="1"/>
</dbReference>
<dbReference type="GO" id="GO:0019808">
    <property type="term" value="F:polyamine binding"/>
    <property type="evidence" value="ECO:0007669"/>
    <property type="project" value="InterPro"/>
</dbReference>
<dbReference type="InterPro" id="IPR001188">
    <property type="entry name" value="Sperm_putr-bd"/>
</dbReference>
<dbReference type="AlphaFoldDB" id="A0A1I0VI24"/>
<evidence type="ECO:0000256" key="4">
    <source>
        <dbReference type="ARBA" id="ARBA00022764"/>
    </source>
</evidence>
<keyword evidence="2" id="KW-0813">Transport</keyword>
<dbReference type="GO" id="GO:0042597">
    <property type="term" value="C:periplasmic space"/>
    <property type="evidence" value="ECO:0007669"/>
    <property type="project" value="UniProtKB-SubCell"/>
</dbReference>
<organism evidence="5 6">
    <name type="scientific">Cellulomonas marina</name>
    <dbReference type="NCBI Taxonomy" id="988821"/>
    <lineage>
        <taxon>Bacteria</taxon>
        <taxon>Bacillati</taxon>
        <taxon>Actinomycetota</taxon>
        <taxon>Actinomycetes</taxon>
        <taxon>Micrococcales</taxon>
        <taxon>Cellulomonadaceae</taxon>
        <taxon>Cellulomonas</taxon>
    </lineage>
</organism>
<evidence type="ECO:0000313" key="5">
    <source>
        <dbReference type="EMBL" id="SFA75206.1"/>
    </source>
</evidence>
<reference evidence="5 6" key="1">
    <citation type="submission" date="2016-10" db="EMBL/GenBank/DDBJ databases">
        <authorList>
            <person name="de Groot N.N."/>
        </authorList>
    </citation>
    <scope>NUCLEOTIDE SEQUENCE [LARGE SCALE GENOMIC DNA]</scope>
    <source>
        <strain evidence="5 6">CGMCC 4.6945</strain>
    </source>
</reference>
<protein>
    <submittedName>
        <fullName evidence="5">Spermidine/putrescine transport system substrate-binding protein</fullName>
    </submittedName>
</protein>
<dbReference type="GO" id="GO:0015846">
    <property type="term" value="P:polyamine transport"/>
    <property type="evidence" value="ECO:0007669"/>
    <property type="project" value="InterPro"/>
</dbReference>